<dbReference type="Pfam" id="PF00694">
    <property type="entry name" value="Aconitase_C"/>
    <property type="match status" value="1"/>
</dbReference>
<dbReference type="AlphaFoldDB" id="A0AAJ0FDS1"/>
<dbReference type="InterPro" id="IPR033940">
    <property type="entry name" value="IPMI_Swivel"/>
</dbReference>
<dbReference type="InterPro" id="IPR015931">
    <property type="entry name" value="Acnase/IPM_dHydase_lsu_aba_1/3"/>
</dbReference>
<dbReference type="PRINTS" id="PR00415">
    <property type="entry name" value="ACONITASE"/>
</dbReference>
<feature type="domain" description="Aconitase/3-isopropylmalate dehydratase large subunit alpha/beta/alpha" evidence="6">
    <location>
        <begin position="206"/>
        <end position="543"/>
    </location>
</feature>
<reference evidence="8" key="1">
    <citation type="submission" date="2023-06" db="EMBL/GenBank/DDBJ databases">
        <title>Genome-scale phylogeny and comparative genomics of the fungal order Sordariales.</title>
        <authorList>
            <consortium name="Lawrence Berkeley National Laboratory"/>
            <person name="Hensen N."/>
            <person name="Bonometti L."/>
            <person name="Westerberg I."/>
            <person name="Brannstrom I.O."/>
            <person name="Guillou S."/>
            <person name="Cros-Aarteil S."/>
            <person name="Calhoun S."/>
            <person name="Haridas S."/>
            <person name="Kuo A."/>
            <person name="Mondo S."/>
            <person name="Pangilinan J."/>
            <person name="Riley R."/>
            <person name="Labutti K."/>
            <person name="Andreopoulos B."/>
            <person name="Lipzen A."/>
            <person name="Chen C."/>
            <person name="Yanf M."/>
            <person name="Daum C."/>
            <person name="Ng V."/>
            <person name="Clum A."/>
            <person name="Steindorff A."/>
            <person name="Ohm R."/>
            <person name="Martin F."/>
            <person name="Silar P."/>
            <person name="Natvig D."/>
            <person name="Lalanne C."/>
            <person name="Gautier V."/>
            <person name="Ament-Velasquez S.L."/>
            <person name="Kruys A."/>
            <person name="Hutchinson M.I."/>
            <person name="Powell A.J."/>
            <person name="Barry K."/>
            <person name="Miller A.N."/>
            <person name="Grigoriev I.V."/>
            <person name="Debuchy R."/>
            <person name="Gladieux P."/>
            <person name="Thoren M.H."/>
            <person name="Johannesson H."/>
        </authorList>
    </citation>
    <scope>NUCLEOTIDE SEQUENCE</scope>
    <source>
        <strain evidence="8">PSN4</strain>
    </source>
</reference>
<dbReference type="PANTHER" id="PTHR43822">
    <property type="entry name" value="HOMOACONITASE, MITOCHONDRIAL-RELATED"/>
    <property type="match status" value="1"/>
</dbReference>
<keyword evidence="9" id="KW-1185">Reference proteome</keyword>
<evidence type="ECO:0000259" key="6">
    <source>
        <dbReference type="Pfam" id="PF00330"/>
    </source>
</evidence>
<evidence type="ECO:0000256" key="3">
    <source>
        <dbReference type="ARBA" id="ARBA00023004"/>
    </source>
</evidence>
<dbReference type="Pfam" id="PF00330">
    <property type="entry name" value="Aconitase"/>
    <property type="match status" value="1"/>
</dbReference>
<evidence type="ECO:0000313" key="8">
    <source>
        <dbReference type="EMBL" id="KAK1757919.1"/>
    </source>
</evidence>
<proteinExistence type="inferred from homology"/>
<dbReference type="EMBL" id="MU839830">
    <property type="protein sequence ID" value="KAK1757919.1"/>
    <property type="molecule type" value="Genomic_DNA"/>
</dbReference>
<dbReference type="InterPro" id="IPR050067">
    <property type="entry name" value="IPM_dehydratase_rel_enz"/>
</dbReference>
<evidence type="ECO:0000256" key="2">
    <source>
        <dbReference type="ARBA" id="ARBA00022723"/>
    </source>
</evidence>
<gene>
    <name evidence="8" type="ORF">QBC47DRAFT_319632</name>
</gene>
<dbReference type="InterPro" id="IPR011827">
    <property type="entry name" value="LeuD_type2/HacB/DmdB"/>
</dbReference>
<dbReference type="GO" id="GO:0051536">
    <property type="term" value="F:iron-sulfur cluster binding"/>
    <property type="evidence" value="ECO:0007669"/>
    <property type="project" value="UniProtKB-KW"/>
</dbReference>
<evidence type="ECO:0000256" key="5">
    <source>
        <dbReference type="ARBA" id="ARBA00023239"/>
    </source>
</evidence>
<comment type="caution">
    <text evidence="8">The sequence shown here is derived from an EMBL/GenBank/DDBJ whole genome shotgun (WGS) entry which is preliminary data.</text>
</comment>
<dbReference type="InterPro" id="IPR036008">
    <property type="entry name" value="Aconitase_4Fe-4S_dom"/>
</dbReference>
<dbReference type="PANTHER" id="PTHR43822:SF2">
    <property type="entry name" value="HOMOACONITASE, MITOCHONDRIAL"/>
    <property type="match status" value="1"/>
</dbReference>
<keyword evidence="2" id="KW-0479">Metal-binding</keyword>
<dbReference type="GO" id="GO:0170034">
    <property type="term" value="P:L-amino acid biosynthetic process"/>
    <property type="evidence" value="ECO:0007669"/>
    <property type="project" value="UniProtKB-ARBA"/>
</dbReference>
<evidence type="ECO:0000256" key="1">
    <source>
        <dbReference type="ARBA" id="ARBA00007185"/>
    </source>
</evidence>
<dbReference type="Gene3D" id="3.30.499.10">
    <property type="entry name" value="Aconitase, domain 3"/>
    <property type="match status" value="2"/>
</dbReference>
<dbReference type="InterPro" id="IPR000573">
    <property type="entry name" value="AconitaseA/IPMdHydase_ssu_swvl"/>
</dbReference>
<keyword evidence="3" id="KW-0408">Iron</keyword>
<evidence type="ECO:0008006" key="10">
    <source>
        <dbReference type="Google" id="ProtNLM"/>
    </source>
</evidence>
<dbReference type="GO" id="GO:0170038">
    <property type="term" value="P:proteinogenic amino acid biosynthetic process"/>
    <property type="evidence" value="ECO:0007669"/>
    <property type="project" value="UniProtKB-ARBA"/>
</dbReference>
<organism evidence="8 9">
    <name type="scientific">Echria macrotheca</name>
    <dbReference type="NCBI Taxonomy" id="438768"/>
    <lineage>
        <taxon>Eukaryota</taxon>
        <taxon>Fungi</taxon>
        <taxon>Dikarya</taxon>
        <taxon>Ascomycota</taxon>
        <taxon>Pezizomycotina</taxon>
        <taxon>Sordariomycetes</taxon>
        <taxon>Sordariomycetidae</taxon>
        <taxon>Sordariales</taxon>
        <taxon>Schizotheciaceae</taxon>
        <taxon>Echria</taxon>
    </lineage>
</organism>
<evidence type="ECO:0000256" key="4">
    <source>
        <dbReference type="ARBA" id="ARBA00023014"/>
    </source>
</evidence>
<dbReference type="Proteomes" id="UP001239445">
    <property type="component" value="Unassembled WGS sequence"/>
</dbReference>
<dbReference type="NCBIfam" id="TIGR02087">
    <property type="entry name" value="LEUD_arch"/>
    <property type="match status" value="1"/>
</dbReference>
<evidence type="ECO:0000313" key="9">
    <source>
        <dbReference type="Proteomes" id="UP001239445"/>
    </source>
</evidence>
<dbReference type="InterPro" id="IPR001030">
    <property type="entry name" value="Acoase/IPM_deHydtase_lsu_aba"/>
</dbReference>
<dbReference type="SUPFAM" id="SSF52016">
    <property type="entry name" value="LeuD/IlvD-like"/>
    <property type="match status" value="1"/>
</dbReference>
<feature type="domain" description="Aconitase A/isopropylmalate dehydratase small subunit swivel" evidence="7">
    <location>
        <begin position="665"/>
        <end position="729"/>
    </location>
</feature>
<accession>A0AAJ0FDS1</accession>
<keyword evidence="4" id="KW-0411">Iron-sulfur</keyword>
<protein>
    <recommendedName>
        <fullName evidence="10">Aconitase family protein</fullName>
    </recommendedName>
</protein>
<keyword evidence="5" id="KW-0456">Lyase</keyword>
<dbReference type="Gene3D" id="3.20.19.10">
    <property type="entry name" value="Aconitase, domain 4"/>
    <property type="match status" value="1"/>
</dbReference>
<dbReference type="GO" id="GO:0016836">
    <property type="term" value="F:hydro-lyase activity"/>
    <property type="evidence" value="ECO:0007669"/>
    <property type="project" value="InterPro"/>
</dbReference>
<dbReference type="GO" id="GO:0046872">
    <property type="term" value="F:metal ion binding"/>
    <property type="evidence" value="ECO:0007669"/>
    <property type="project" value="UniProtKB-KW"/>
</dbReference>
<dbReference type="CDD" id="cd01577">
    <property type="entry name" value="IPMI_Swivel"/>
    <property type="match status" value="1"/>
</dbReference>
<comment type="similarity">
    <text evidence="1">Belongs to the aconitase/IPM isomerase family.</text>
</comment>
<dbReference type="InterPro" id="IPR015928">
    <property type="entry name" value="Aconitase/3IPM_dehydase_swvl"/>
</dbReference>
<evidence type="ECO:0000259" key="7">
    <source>
        <dbReference type="Pfam" id="PF00694"/>
    </source>
</evidence>
<sequence>MGVDNTSKAGNGKGLIQLLKEARGIELSFDVPPTGNILSQIRELSKLLLAEHHTREAEALDQVHQHCITSPQFGGLGLEATKELNDTETTEVLFFVSAYLDALNYQDRIAAPPPVLDKRPPSRRAMTLPEKILAAHDVARTGSVKPGDVIRLDVDWVMASELSWAGMEKTYESLGAPGIFRNDRLWIAGDHVVDPRNVSTPRIKPLIESCERARRVFKLTEYQGMNYTIMHTEFCRERAQPGMLVIGSDSHTCSAGSVSSLAIGLGVADVTLPLVTGQTWIKVPETVQIRFINRPRPGLGGKDVILYILKTLKRNTVASDRVVEYGGPGMQYLSCDARFAFCNMTTEFGGVSGICVPDATTKAFVDKRKHPKHKKQAVYYRPDEDAQYAESYTIDLHNVEPFVARYPSPDDVVPVGDVAGTHLDGCFIGACTTTHEDLVLAALTLEAGLRKGWKPVPRGIRKVVPGSRPILHELEELGLADIFREAGFEVGVPGCSYCVGMSADQAGKGEVWLSSQNRNFENRMGPGAIGSIASAVTVAASAFSMTITDPTELLDSIDLDRLAGILGREQRDIASGVQPQYVEPGELAKNETTARRAAGDDPSTTGLVVSPEEASPEKRTTIIQGKVQTLGDFIDTDALAPAEALVGNPSPEQIGKFCLCHTHPDFGRRVKEDGLNIVVAGKAFGVGSSRENAVAALQGAGVQCVIARSFAFIFSRNMPNLGFLGIVMQDDEFYRAAEDGAEIQIDVDAKVVRVGGKEFGFSLSELELQLWRQGGMSKAFALWGKDLLQRMTRQVKPSKPVAGMERKADDQLDW</sequence>
<dbReference type="SUPFAM" id="SSF53732">
    <property type="entry name" value="Aconitase iron-sulfur domain"/>
    <property type="match status" value="1"/>
</dbReference>
<name>A0AAJ0FDS1_9PEZI</name>